<gene>
    <name evidence="1" type="ORF">UFOVP723_180</name>
</gene>
<accession>A0A6J5NS02</accession>
<sequence>MSNNKLQNIKAVQQMIDGTHKFQTKKSIGFSDAEAMAKKAQRHEVGDTWEETDAHGNVYIIEQKEGFRIRKTKNSDLFQEVRDELRAFPKCQKATCTCYRANQLDEKMRKIHGMCFDCVIEMEHQMKKDGTFDEYAYNKIRENALAWLQDAEQDVIILKKTYTEASKFVLNGDGETESYAARMSPEEFEDKIEKSFAEFKENFLKKLNGENNENN</sequence>
<evidence type="ECO:0000313" key="1">
    <source>
        <dbReference type="EMBL" id="CAB4160436.1"/>
    </source>
</evidence>
<dbReference type="EMBL" id="LR796697">
    <property type="protein sequence ID" value="CAB4160436.1"/>
    <property type="molecule type" value="Genomic_DNA"/>
</dbReference>
<protein>
    <submittedName>
        <fullName evidence="1">Uncharacterized protein</fullName>
    </submittedName>
</protein>
<name>A0A6J5NS02_9CAUD</name>
<proteinExistence type="predicted"/>
<organism evidence="1">
    <name type="scientific">uncultured Caudovirales phage</name>
    <dbReference type="NCBI Taxonomy" id="2100421"/>
    <lineage>
        <taxon>Viruses</taxon>
        <taxon>Duplodnaviria</taxon>
        <taxon>Heunggongvirae</taxon>
        <taxon>Uroviricota</taxon>
        <taxon>Caudoviricetes</taxon>
        <taxon>Peduoviridae</taxon>
        <taxon>Maltschvirus</taxon>
        <taxon>Maltschvirus maltsch</taxon>
    </lineage>
</organism>
<reference evidence="1" key="1">
    <citation type="submission" date="2020-04" db="EMBL/GenBank/DDBJ databases">
        <authorList>
            <person name="Chiriac C."/>
            <person name="Salcher M."/>
            <person name="Ghai R."/>
            <person name="Kavagutti S V."/>
        </authorList>
    </citation>
    <scope>NUCLEOTIDE SEQUENCE</scope>
</reference>